<comment type="function">
    <text evidence="6">Poorly processive, error-prone DNA polymerase involved in untargeted mutagenesis. Copies undamaged DNA at stalled replication forks, which arise in vivo from mismatched or misaligned primer ends. These misaligned primers can be extended by PolIV. Exhibits no 3'-5' exonuclease (proofreading) activity. May be involved in translesional synthesis, in conjunction with the beta clamp from PolIII.</text>
</comment>
<evidence type="ECO:0000256" key="2">
    <source>
        <dbReference type="ARBA" id="ARBA00010945"/>
    </source>
</evidence>
<evidence type="ECO:0000259" key="9">
    <source>
        <dbReference type="Pfam" id="PF00817"/>
    </source>
</evidence>
<evidence type="ECO:0000259" key="10">
    <source>
        <dbReference type="Pfam" id="PF11799"/>
    </source>
</evidence>
<keyword evidence="12" id="KW-1185">Reference proteome</keyword>
<comment type="catalytic activity">
    <reaction evidence="7">
        <text>DNA(n) + a 2'-deoxyribonucleoside 5'-triphosphate = DNA(n+1) + diphosphate</text>
        <dbReference type="Rhea" id="RHEA:22508"/>
        <dbReference type="Rhea" id="RHEA-COMP:17339"/>
        <dbReference type="Rhea" id="RHEA-COMP:17340"/>
        <dbReference type="ChEBI" id="CHEBI:33019"/>
        <dbReference type="ChEBI" id="CHEBI:61560"/>
        <dbReference type="ChEBI" id="CHEBI:173112"/>
        <dbReference type="EC" id="2.7.7.7"/>
    </reaction>
</comment>
<dbReference type="InterPro" id="IPR017961">
    <property type="entry name" value="DNA_pol_Y-fam_little_finger"/>
</dbReference>
<dbReference type="Pfam" id="PF00817">
    <property type="entry name" value="IMS"/>
    <property type="match status" value="1"/>
</dbReference>
<evidence type="ECO:0000256" key="6">
    <source>
        <dbReference type="ARBA" id="ARBA00025589"/>
    </source>
</evidence>
<dbReference type="EMBL" id="SMSI01000001">
    <property type="protein sequence ID" value="TDH37791.1"/>
    <property type="molecule type" value="Genomic_DNA"/>
</dbReference>
<evidence type="ECO:0000256" key="5">
    <source>
        <dbReference type="ARBA" id="ARBA00022763"/>
    </source>
</evidence>
<reference evidence="11 12" key="1">
    <citation type="journal article" date="2013" name="Int. J. Syst. Evol. Microbiol.">
        <title>Hoeflea suaedae sp. nov., an endophytic bacterium isolated from the root of the halophyte Suaeda maritima.</title>
        <authorList>
            <person name="Chung E.J."/>
            <person name="Park J.A."/>
            <person name="Pramanik P."/>
            <person name="Bibi F."/>
            <person name="Jeon C.O."/>
            <person name="Chung Y.R."/>
        </authorList>
    </citation>
    <scope>NUCLEOTIDE SEQUENCE [LARGE SCALE GENOMIC DNA]</scope>
    <source>
        <strain evidence="11 12">YC6898</strain>
    </source>
</reference>
<comment type="similarity">
    <text evidence="2">Belongs to the DNA polymerase type-Y family.</text>
</comment>
<evidence type="ECO:0000256" key="4">
    <source>
        <dbReference type="ARBA" id="ARBA00012417"/>
    </source>
</evidence>
<proteinExistence type="inferred from homology"/>
<evidence type="ECO:0000313" key="12">
    <source>
        <dbReference type="Proteomes" id="UP000295131"/>
    </source>
</evidence>
<organism evidence="11 12">
    <name type="scientific">Pseudohoeflea suaedae</name>
    <dbReference type="NCBI Taxonomy" id="877384"/>
    <lineage>
        <taxon>Bacteria</taxon>
        <taxon>Pseudomonadati</taxon>
        <taxon>Pseudomonadota</taxon>
        <taxon>Alphaproteobacteria</taxon>
        <taxon>Hyphomicrobiales</taxon>
        <taxon>Rhizobiaceae</taxon>
        <taxon>Pseudohoeflea</taxon>
    </lineage>
</organism>
<dbReference type="Pfam" id="PF11799">
    <property type="entry name" value="IMS_C"/>
    <property type="match status" value="1"/>
</dbReference>
<dbReference type="InterPro" id="IPR043128">
    <property type="entry name" value="Rev_trsase/Diguanyl_cyclase"/>
</dbReference>
<dbReference type="Gene3D" id="3.30.70.270">
    <property type="match status" value="1"/>
</dbReference>
<comment type="caution">
    <text evidence="11">The sequence shown here is derived from an EMBL/GenBank/DDBJ whole genome shotgun (WGS) entry which is preliminary data.</text>
</comment>
<evidence type="ECO:0000256" key="3">
    <source>
        <dbReference type="ARBA" id="ARBA00011245"/>
    </source>
</evidence>
<feature type="domain" description="UmuC" evidence="9">
    <location>
        <begin position="67"/>
        <end position="190"/>
    </location>
</feature>
<dbReference type="Proteomes" id="UP000295131">
    <property type="component" value="Unassembled WGS sequence"/>
</dbReference>
<gene>
    <name evidence="11" type="ORF">E2A64_01225</name>
</gene>
<dbReference type="EC" id="2.7.7.7" evidence="4"/>
<dbReference type="AlphaFoldDB" id="A0A4R5PMM8"/>
<dbReference type="PANTHER" id="PTHR35369:SF2">
    <property type="entry name" value="BLR3025 PROTEIN"/>
    <property type="match status" value="1"/>
</dbReference>
<name>A0A4R5PMM8_9HYPH</name>
<comment type="cofactor">
    <cofactor evidence="1">
        <name>Mg(2+)</name>
        <dbReference type="ChEBI" id="CHEBI:18420"/>
    </cofactor>
</comment>
<keyword evidence="5" id="KW-0227">DNA damage</keyword>
<feature type="domain" description="DNA polymerase Y-family little finger" evidence="10">
    <location>
        <begin position="277"/>
        <end position="358"/>
    </location>
</feature>
<dbReference type="SUPFAM" id="SSF56672">
    <property type="entry name" value="DNA/RNA polymerases"/>
    <property type="match status" value="1"/>
</dbReference>
<evidence type="ECO:0000256" key="1">
    <source>
        <dbReference type="ARBA" id="ARBA00001946"/>
    </source>
</evidence>
<dbReference type="PANTHER" id="PTHR35369">
    <property type="entry name" value="BLR3025 PROTEIN-RELATED"/>
    <property type="match status" value="1"/>
</dbReference>
<evidence type="ECO:0000256" key="8">
    <source>
        <dbReference type="SAM" id="MobiDB-lite"/>
    </source>
</evidence>
<evidence type="ECO:0000256" key="7">
    <source>
        <dbReference type="ARBA" id="ARBA00049244"/>
    </source>
</evidence>
<dbReference type="InterPro" id="IPR043502">
    <property type="entry name" value="DNA/RNA_pol_sf"/>
</dbReference>
<dbReference type="CDD" id="cd03468">
    <property type="entry name" value="PolY_like"/>
    <property type="match status" value="1"/>
</dbReference>
<dbReference type="OrthoDB" id="9788640at2"/>
<comment type="subunit">
    <text evidence="3">Monomer.</text>
</comment>
<feature type="region of interest" description="Disordered" evidence="8">
    <location>
        <begin position="1"/>
        <end position="21"/>
    </location>
</feature>
<accession>A0A4R5PMM8</accession>
<dbReference type="InterPro" id="IPR001126">
    <property type="entry name" value="UmuC"/>
</dbReference>
<dbReference type="Gene3D" id="3.40.1170.60">
    <property type="match status" value="1"/>
</dbReference>
<protein>
    <recommendedName>
        <fullName evidence="4">DNA-directed DNA polymerase</fullName>
        <ecNumber evidence="4">2.7.7.7</ecNumber>
    </recommendedName>
</protein>
<dbReference type="InterPro" id="IPR050356">
    <property type="entry name" value="SulA_CellDiv_inhibitor"/>
</dbReference>
<dbReference type="GO" id="GO:0006281">
    <property type="term" value="P:DNA repair"/>
    <property type="evidence" value="ECO:0007669"/>
    <property type="project" value="InterPro"/>
</dbReference>
<evidence type="ECO:0000313" key="11">
    <source>
        <dbReference type="EMBL" id="TDH37791.1"/>
    </source>
</evidence>
<feature type="compositionally biased region" description="Polar residues" evidence="8">
    <location>
        <begin position="1"/>
        <end position="12"/>
    </location>
</feature>
<sequence length="547" mass="59481">MTAVSFSETQPPATRAEAQADPARTLLRVQAERRILAIALPSLPTDRISRARAGHWWRSAGHPEPGPLACAENIKGAMRLSALNRAACARGLRPGQGVAEARAICPDLDVVPADPAADARLLEALADWGDRYTPLVGCDGPDGLFLDISGCAHLFGGERALLADCMARLFHLGFEASAAIAPNPALAWALARHHPGRIATPADIAKIMPGLPVAALRLPSEVSAALSRLGLKRVGDLVDAPRAPLTRRFGRELLGRIDRMKGLDSEPISPRRPVADIMSERRLGEPVSDIDAIGELVGRLAANLKETLAERGAGVRRAELRLFRVDGAVRRIEVGTARPLRDPARLCRLFAERLASIGEDFDAGFGFEMIRLSVPVFETLSDAQADFDGRGTDKAGFHDLADRLAARLGPARVLQPIPRDSHIPERAMTHLPLTSRKGPTCAVPLAPASAAARPLRLLSRPEPVTAVAAVPEGPPVIFSWRNARHRVGRAEGPERIAAEWWSEGEDALTRDYYRVEDEAGRRYWLFREGLYEREPGTPRWFLHGLFV</sequence>